<organism evidence="2 3">
    <name type="scientific">Bacillus cereus</name>
    <dbReference type="NCBI Taxonomy" id="1396"/>
    <lineage>
        <taxon>Bacteria</taxon>
        <taxon>Bacillati</taxon>
        <taxon>Bacillota</taxon>
        <taxon>Bacilli</taxon>
        <taxon>Bacillales</taxon>
        <taxon>Bacillaceae</taxon>
        <taxon>Bacillus</taxon>
        <taxon>Bacillus cereus group</taxon>
    </lineage>
</organism>
<dbReference type="Proteomes" id="UP000190641">
    <property type="component" value="Unassembled WGS sequence"/>
</dbReference>
<accession>A0A9X6GCM6</accession>
<dbReference type="EMBL" id="MUAU01000250">
    <property type="protein sequence ID" value="OOR71161.1"/>
    <property type="molecule type" value="Genomic_DNA"/>
</dbReference>
<dbReference type="AlphaFoldDB" id="A0A9X6GCM6"/>
<feature type="signal peptide" evidence="1">
    <location>
        <begin position="1"/>
        <end position="25"/>
    </location>
</feature>
<protein>
    <submittedName>
        <fullName evidence="2">Uncharacterized protein</fullName>
    </submittedName>
</protein>
<evidence type="ECO:0000313" key="3">
    <source>
        <dbReference type="Proteomes" id="UP000190641"/>
    </source>
</evidence>
<proteinExistence type="predicted"/>
<evidence type="ECO:0000256" key="1">
    <source>
        <dbReference type="SAM" id="SignalP"/>
    </source>
</evidence>
<dbReference type="RefSeq" id="WP_078187995.1">
    <property type="nucleotide sequence ID" value="NZ_MUAU01000250.1"/>
</dbReference>
<sequence>MKKIITSSLCSALLLTCLGTNSTVAAEIANTSNLEIQYPTTNLFEYNFNNVSFSSPEPLTETHIQTLYTLINPITENKKTSVIQYGPAYPGDSGIIVDGPFYKTYTNKDVRAVISAVSWLVAERFKLPKAVSGMLAAGTFQATELIGPTYVGTWTYKAYDNKANKYRLYATVVHYKHSNYTGPIKVQTYPIGWL</sequence>
<reference evidence="2 3" key="1">
    <citation type="submission" date="2017-01" db="EMBL/GenBank/DDBJ databases">
        <title>Bacillus cereus isolates.</title>
        <authorList>
            <person name="Beno S.M."/>
        </authorList>
    </citation>
    <scope>NUCLEOTIDE SEQUENCE [LARGE SCALE GENOMIC DNA]</scope>
    <source>
        <strain evidence="2 3">FSL K6-1030</strain>
    </source>
</reference>
<gene>
    <name evidence="2" type="ORF">BLX06_32310</name>
</gene>
<comment type="caution">
    <text evidence="2">The sequence shown here is derived from an EMBL/GenBank/DDBJ whole genome shotgun (WGS) entry which is preliminary data.</text>
</comment>
<feature type="chain" id="PRO_5040833555" evidence="1">
    <location>
        <begin position="26"/>
        <end position="194"/>
    </location>
</feature>
<keyword evidence="1" id="KW-0732">Signal</keyword>
<name>A0A9X6GCM6_BACCE</name>
<evidence type="ECO:0000313" key="2">
    <source>
        <dbReference type="EMBL" id="OOR71161.1"/>
    </source>
</evidence>